<accession>A0A6H1ZV06</accession>
<evidence type="ECO:0000313" key="1">
    <source>
        <dbReference type="EMBL" id="QJA51105.1"/>
    </source>
</evidence>
<proteinExistence type="predicted"/>
<dbReference type="EMBL" id="MT144914">
    <property type="protein sequence ID" value="QJI01318.1"/>
    <property type="molecule type" value="Genomic_DNA"/>
</dbReference>
<name>A0A6H1ZV06_9ZZZZ</name>
<evidence type="ECO:0000313" key="2">
    <source>
        <dbReference type="EMBL" id="QJI01318.1"/>
    </source>
</evidence>
<reference evidence="1" key="1">
    <citation type="submission" date="2020-03" db="EMBL/GenBank/DDBJ databases">
        <title>The deep terrestrial virosphere.</title>
        <authorList>
            <person name="Holmfeldt K."/>
            <person name="Nilsson E."/>
            <person name="Simone D."/>
            <person name="Lopez-Fernandez M."/>
            <person name="Wu X."/>
            <person name="de Brujin I."/>
            <person name="Lundin D."/>
            <person name="Andersson A."/>
            <person name="Bertilsson S."/>
            <person name="Dopson M."/>
        </authorList>
    </citation>
    <scope>NUCLEOTIDE SEQUENCE</scope>
    <source>
        <strain evidence="1">TM448A01982</strain>
        <strain evidence="2">TM448B02463</strain>
    </source>
</reference>
<dbReference type="EMBL" id="MT144237">
    <property type="protein sequence ID" value="QJA51105.1"/>
    <property type="molecule type" value="Genomic_DNA"/>
</dbReference>
<gene>
    <name evidence="1" type="ORF">TM448A01982_0012</name>
    <name evidence="2" type="ORF">TM448B02463_0017</name>
</gene>
<protein>
    <submittedName>
        <fullName evidence="1">Uncharacterized protein</fullName>
    </submittedName>
</protein>
<sequence>MEQLAALEHEQWAEWAKSLIANEALSTERCERWQRLIETPYKDLTEEEKDQDREWAERAMSIAEGY</sequence>
<dbReference type="AlphaFoldDB" id="A0A6H1ZV06"/>
<organism evidence="1">
    <name type="scientific">viral metagenome</name>
    <dbReference type="NCBI Taxonomy" id="1070528"/>
    <lineage>
        <taxon>unclassified sequences</taxon>
        <taxon>metagenomes</taxon>
        <taxon>organismal metagenomes</taxon>
    </lineage>
</organism>